<keyword evidence="1" id="KW-0472">Membrane</keyword>
<organism evidence="4 5">
    <name type="scientific">Piscinibacter gummiphilus</name>
    <dbReference type="NCBI Taxonomy" id="946333"/>
    <lineage>
        <taxon>Bacteria</taxon>
        <taxon>Pseudomonadati</taxon>
        <taxon>Pseudomonadota</taxon>
        <taxon>Betaproteobacteria</taxon>
        <taxon>Burkholderiales</taxon>
        <taxon>Sphaerotilaceae</taxon>
        <taxon>Piscinibacter</taxon>
    </lineage>
</organism>
<name>A0ABZ0CWM2_9BURK</name>
<dbReference type="Pfam" id="PF07589">
    <property type="entry name" value="PEP-CTERM"/>
    <property type="match status" value="1"/>
</dbReference>
<keyword evidence="2" id="KW-0732">Signal</keyword>
<keyword evidence="1" id="KW-0812">Transmembrane</keyword>
<evidence type="ECO:0000259" key="3">
    <source>
        <dbReference type="Pfam" id="PF07589"/>
    </source>
</evidence>
<dbReference type="InterPro" id="IPR013424">
    <property type="entry name" value="Ice-binding_C"/>
</dbReference>
<gene>
    <name evidence="4" type="ORF">RXV79_04700</name>
</gene>
<reference evidence="4 5" key="1">
    <citation type="submission" date="2023-10" db="EMBL/GenBank/DDBJ databases">
        <title>Bacteria for the degradation of biodegradable plastic PBAT(Polybutylene adipate terephthalate).</title>
        <authorList>
            <person name="Weon H.-Y."/>
            <person name="Yeon J."/>
        </authorList>
    </citation>
    <scope>NUCLEOTIDE SEQUENCE [LARGE SCALE GENOMIC DNA]</scope>
    <source>
        <strain evidence="4 5">SBD 7-3</strain>
    </source>
</reference>
<dbReference type="RefSeq" id="WP_316702316.1">
    <property type="nucleotide sequence ID" value="NZ_CP136336.1"/>
</dbReference>
<evidence type="ECO:0000313" key="5">
    <source>
        <dbReference type="Proteomes" id="UP001303946"/>
    </source>
</evidence>
<sequence>MPFIRHALAATALLGLVALPARAVLITFDDLPPPADPGQLAGTPVTNEYASLGLIVNEGYLAGSGVPGTDQSLYGAPYLSLSFIGGTLPTYVSLYVSAPNQDQVSVDATGPGGWARTVVTDGAGWPTSTPYRPNQYVSFHAANGISNLDLSAFYFLRTGPSIDNLYFGNVAPIPEPASLALAAAGVITLWAARRRHTRRARGASPG</sequence>
<accession>A0ABZ0CWM2</accession>
<dbReference type="EMBL" id="CP136336">
    <property type="protein sequence ID" value="WOB09361.1"/>
    <property type="molecule type" value="Genomic_DNA"/>
</dbReference>
<feature type="domain" description="Ice-binding protein C-terminal" evidence="3">
    <location>
        <begin position="172"/>
        <end position="195"/>
    </location>
</feature>
<feature type="signal peptide" evidence="2">
    <location>
        <begin position="1"/>
        <end position="23"/>
    </location>
</feature>
<dbReference type="Proteomes" id="UP001303946">
    <property type="component" value="Chromosome"/>
</dbReference>
<evidence type="ECO:0000256" key="2">
    <source>
        <dbReference type="SAM" id="SignalP"/>
    </source>
</evidence>
<feature type="chain" id="PRO_5046723639" evidence="2">
    <location>
        <begin position="24"/>
        <end position="206"/>
    </location>
</feature>
<protein>
    <submittedName>
        <fullName evidence="4">PEP-CTERM sorting domain-containing protein</fullName>
    </submittedName>
</protein>
<evidence type="ECO:0000256" key="1">
    <source>
        <dbReference type="SAM" id="Phobius"/>
    </source>
</evidence>
<proteinExistence type="predicted"/>
<evidence type="ECO:0000313" key="4">
    <source>
        <dbReference type="EMBL" id="WOB09361.1"/>
    </source>
</evidence>
<feature type="transmembrane region" description="Helical" evidence="1">
    <location>
        <begin position="176"/>
        <end position="192"/>
    </location>
</feature>
<keyword evidence="5" id="KW-1185">Reference proteome</keyword>
<keyword evidence="1" id="KW-1133">Transmembrane helix</keyword>